<comment type="similarity">
    <text evidence="4">Belongs to the TRM112 family.</text>
</comment>
<keyword evidence="6" id="KW-0963">Cytoplasm</keyword>
<reference evidence="15" key="1">
    <citation type="journal article" date="2023" name="Mol. Phylogenet. Evol.">
        <title>Genome-scale phylogeny and comparative genomics of the fungal order Sordariales.</title>
        <authorList>
            <person name="Hensen N."/>
            <person name="Bonometti L."/>
            <person name="Westerberg I."/>
            <person name="Brannstrom I.O."/>
            <person name="Guillou S."/>
            <person name="Cros-Aarteil S."/>
            <person name="Calhoun S."/>
            <person name="Haridas S."/>
            <person name="Kuo A."/>
            <person name="Mondo S."/>
            <person name="Pangilinan J."/>
            <person name="Riley R."/>
            <person name="LaButti K."/>
            <person name="Andreopoulos B."/>
            <person name="Lipzen A."/>
            <person name="Chen C."/>
            <person name="Yan M."/>
            <person name="Daum C."/>
            <person name="Ng V."/>
            <person name="Clum A."/>
            <person name="Steindorff A."/>
            <person name="Ohm R.A."/>
            <person name="Martin F."/>
            <person name="Silar P."/>
            <person name="Natvig D.O."/>
            <person name="Lalanne C."/>
            <person name="Gautier V."/>
            <person name="Ament-Velasquez S.L."/>
            <person name="Kruys A."/>
            <person name="Hutchinson M.I."/>
            <person name="Powell A.J."/>
            <person name="Barry K."/>
            <person name="Miller A.N."/>
            <person name="Grigoriev I.V."/>
            <person name="Debuchy R."/>
            <person name="Gladieux P."/>
            <person name="Hiltunen Thoren M."/>
            <person name="Johannesson H."/>
        </authorList>
    </citation>
    <scope>NUCLEOTIDE SEQUENCE</scope>
    <source>
        <strain evidence="15">CBS 532.94</strain>
    </source>
</reference>
<dbReference type="GO" id="GO:0003755">
    <property type="term" value="F:peptidyl-prolyl cis-trans isomerase activity"/>
    <property type="evidence" value="ECO:0007669"/>
    <property type="project" value="UniProtKB-KW"/>
</dbReference>
<dbReference type="PROSITE" id="PS00170">
    <property type="entry name" value="CSA_PPIASE_1"/>
    <property type="match status" value="1"/>
</dbReference>
<dbReference type="Proteomes" id="UP001303760">
    <property type="component" value="Unassembled WGS sequence"/>
</dbReference>
<dbReference type="PANTHER" id="PTHR11071">
    <property type="entry name" value="PEPTIDYL-PROLYL CIS-TRANS ISOMERASE"/>
    <property type="match status" value="1"/>
</dbReference>
<evidence type="ECO:0000256" key="13">
    <source>
        <dbReference type="SAM" id="SignalP"/>
    </source>
</evidence>
<dbReference type="FunFam" id="2.20.25.10:FF:000021">
    <property type="entry name" value="Multifunctional methyltransferase subunit trm112"/>
    <property type="match status" value="1"/>
</dbReference>
<evidence type="ECO:0000259" key="14">
    <source>
        <dbReference type="PROSITE" id="PS50072"/>
    </source>
</evidence>
<dbReference type="GO" id="GO:0005634">
    <property type="term" value="C:nucleus"/>
    <property type="evidence" value="ECO:0007669"/>
    <property type="project" value="UniProtKB-SubCell"/>
</dbReference>
<dbReference type="InterPro" id="IPR029000">
    <property type="entry name" value="Cyclophilin-like_dom_sf"/>
</dbReference>
<keyword evidence="12" id="KW-1133">Transmembrane helix</keyword>
<evidence type="ECO:0000256" key="4">
    <source>
        <dbReference type="ARBA" id="ARBA00007980"/>
    </source>
</evidence>
<evidence type="ECO:0000256" key="11">
    <source>
        <dbReference type="ARBA" id="ARBA00083044"/>
    </source>
</evidence>
<dbReference type="InterPro" id="IPR005651">
    <property type="entry name" value="Trm112-like"/>
</dbReference>
<dbReference type="PANTHER" id="PTHR11071:SF561">
    <property type="entry name" value="PEPTIDYL-PROLYL CIS-TRANS ISOMERASE D-RELATED"/>
    <property type="match status" value="1"/>
</dbReference>
<keyword evidence="12" id="KW-0472">Membrane</keyword>
<evidence type="ECO:0000256" key="1">
    <source>
        <dbReference type="ARBA" id="ARBA00000971"/>
    </source>
</evidence>
<reference evidence="15" key="2">
    <citation type="submission" date="2023-05" db="EMBL/GenBank/DDBJ databases">
        <authorList>
            <consortium name="Lawrence Berkeley National Laboratory"/>
            <person name="Steindorff A."/>
            <person name="Hensen N."/>
            <person name="Bonometti L."/>
            <person name="Westerberg I."/>
            <person name="Brannstrom I.O."/>
            <person name="Guillou S."/>
            <person name="Cros-Aarteil S."/>
            <person name="Calhoun S."/>
            <person name="Haridas S."/>
            <person name="Kuo A."/>
            <person name="Mondo S."/>
            <person name="Pangilinan J."/>
            <person name="Riley R."/>
            <person name="Labutti K."/>
            <person name="Andreopoulos B."/>
            <person name="Lipzen A."/>
            <person name="Chen C."/>
            <person name="Yanf M."/>
            <person name="Daum C."/>
            <person name="Ng V."/>
            <person name="Clum A."/>
            <person name="Ohm R."/>
            <person name="Martin F."/>
            <person name="Silar P."/>
            <person name="Natvig D."/>
            <person name="Lalanne C."/>
            <person name="Gautier V."/>
            <person name="Ament-Velasquez S.L."/>
            <person name="Kruys A."/>
            <person name="Hutchinson M.I."/>
            <person name="Powell A.J."/>
            <person name="Barry K."/>
            <person name="Miller A.N."/>
            <person name="Grigoriev I.V."/>
            <person name="Debuchy R."/>
            <person name="Gladieux P."/>
            <person name="Thoren M.H."/>
            <person name="Johannesson H."/>
        </authorList>
    </citation>
    <scope>NUCLEOTIDE SEQUENCE</scope>
    <source>
        <strain evidence="15">CBS 532.94</strain>
    </source>
</reference>
<feature type="chain" id="PRO_5042840919" description="Multifunctional methyltransferase subunit trm112" evidence="13">
    <location>
        <begin position="28"/>
        <end position="376"/>
    </location>
</feature>
<evidence type="ECO:0000256" key="9">
    <source>
        <dbReference type="ARBA" id="ARBA00023242"/>
    </source>
</evidence>
<evidence type="ECO:0000256" key="8">
    <source>
        <dbReference type="ARBA" id="ARBA00023235"/>
    </source>
</evidence>
<dbReference type="FunFam" id="2.40.100.10:FF:000001">
    <property type="entry name" value="Peptidyl-prolyl cis-trans isomerase"/>
    <property type="match status" value="1"/>
</dbReference>
<comment type="catalytic activity">
    <reaction evidence="1">
        <text>[protein]-peptidylproline (omega=180) = [protein]-peptidylproline (omega=0)</text>
        <dbReference type="Rhea" id="RHEA:16237"/>
        <dbReference type="Rhea" id="RHEA-COMP:10747"/>
        <dbReference type="Rhea" id="RHEA-COMP:10748"/>
        <dbReference type="ChEBI" id="CHEBI:83833"/>
        <dbReference type="ChEBI" id="CHEBI:83834"/>
        <dbReference type="EC" id="5.2.1.8"/>
    </reaction>
</comment>
<keyword evidence="8 15" id="KW-0413">Isomerase</keyword>
<dbReference type="InterPro" id="IPR002130">
    <property type="entry name" value="Cyclophilin-type_PPIase_dom"/>
</dbReference>
<sequence>MLNLKRLFLATSLVVGVSLMYAQPAAAVKGPKITHKVYFDIEHGDEPLGRIVMGLYGKTVPKTAENFRALATGEKGFGYEGSTFHRVIKQFMIQGGDFTKGDGTGGKSIYGEKFPDENFKLKHSKKGLLSMANAGKDTNGSQFFITTVVTSWLDGRHVVFGEVLEGYDVVEKIENVETQPGDRPVKTVKIVKSGELEVPPEGIHIDNTVAGAEAGEDWSLFVKMVLCGIVLAVIAMWFRFSRGGQTRDDMKVLTLNFLTCAVKTCKASSDSFPLHPKDAELVSDDVELNPQLLVNLLPRIDWNALRTTSTELGFPQLPEQPPTAEELQADEKMLKDLHTLLMETQINEGKLVCGHCGHEYAIREGIANFLLPSHLV</sequence>
<dbReference type="SUPFAM" id="SSF50891">
    <property type="entry name" value="Cyclophilin-like"/>
    <property type="match status" value="1"/>
</dbReference>
<evidence type="ECO:0000256" key="2">
    <source>
        <dbReference type="ARBA" id="ARBA00004123"/>
    </source>
</evidence>
<keyword evidence="13" id="KW-0732">Signal</keyword>
<comment type="caution">
    <text evidence="15">The sequence shown here is derived from an EMBL/GenBank/DDBJ whole genome shotgun (WGS) entry which is preliminary data.</text>
</comment>
<dbReference type="CDD" id="cd01926">
    <property type="entry name" value="cyclophilin_ABH_like"/>
    <property type="match status" value="1"/>
</dbReference>
<comment type="subcellular location">
    <subcellularLocation>
        <location evidence="3">Cytoplasm</location>
    </subcellularLocation>
    <subcellularLocation>
        <location evidence="2">Nucleus</location>
    </subcellularLocation>
</comment>
<keyword evidence="7" id="KW-0697">Rotamase</keyword>
<evidence type="ECO:0000313" key="16">
    <source>
        <dbReference type="Proteomes" id="UP001303760"/>
    </source>
</evidence>
<dbReference type="PRINTS" id="PR00153">
    <property type="entry name" value="CSAPPISMRASE"/>
</dbReference>
<feature type="signal peptide" evidence="13">
    <location>
        <begin position="1"/>
        <end position="27"/>
    </location>
</feature>
<dbReference type="EC" id="5.2.1.8" evidence="5"/>
<dbReference type="PROSITE" id="PS50072">
    <property type="entry name" value="CSA_PPIASE_2"/>
    <property type="match status" value="1"/>
</dbReference>
<protein>
    <recommendedName>
        <fullName evidence="10">Multifunctional methyltransferase subunit trm112</fullName>
        <ecNumber evidence="5">5.2.1.8</ecNumber>
    </recommendedName>
    <alternativeName>
        <fullName evidence="11">eRF1 methyltransferase subunit trm112</fullName>
    </alternativeName>
</protein>
<evidence type="ECO:0000256" key="10">
    <source>
        <dbReference type="ARBA" id="ARBA00069342"/>
    </source>
</evidence>
<keyword evidence="16" id="KW-1185">Reference proteome</keyword>
<keyword evidence="9" id="KW-0539">Nucleus</keyword>
<dbReference type="GO" id="GO:0000324">
    <property type="term" value="C:fungal-type vacuole"/>
    <property type="evidence" value="ECO:0007669"/>
    <property type="project" value="TreeGrafter"/>
</dbReference>
<accession>A0AAN7CD48</accession>
<dbReference type="GO" id="GO:0016018">
    <property type="term" value="F:cyclosporin A binding"/>
    <property type="evidence" value="ECO:0007669"/>
    <property type="project" value="TreeGrafter"/>
</dbReference>
<evidence type="ECO:0000256" key="5">
    <source>
        <dbReference type="ARBA" id="ARBA00013194"/>
    </source>
</evidence>
<evidence type="ECO:0000256" key="3">
    <source>
        <dbReference type="ARBA" id="ARBA00004496"/>
    </source>
</evidence>
<evidence type="ECO:0000256" key="6">
    <source>
        <dbReference type="ARBA" id="ARBA00022490"/>
    </source>
</evidence>
<dbReference type="InterPro" id="IPR020892">
    <property type="entry name" value="Cyclophilin-type_PPIase_CS"/>
</dbReference>
<dbReference type="Pfam" id="PF00160">
    <property type="entry name" value="Pro_isomerase"/>
    <property type="match status" value="1"/>
</dbReference>
<gene>
    <name evidence="15" type="ORF">C8A03DRAFT_43206</name>
</gene>
<evidence type="ECO:0000256" key="12">
    <source>
        <dbReference type="SAM" id="Phobius"/>
    </source>
</evidence>
<feature type="domain" description="PPIase cyclophilin-type" evidence="14">
    <location>
        <begin position="38"/>
        <end position="195"/>
    </location>
</feature>
<name>A0AAN7CD48_9PEZI</name>
<dbReference type="GO" id="GO:0005783">
    <property type="term" value="C:endoplasmic reticulum"/>
    <property type="evidence" value="ECO:0007669"/>
    <property type="project" value="TreeGrafter"/>
</dbReference>
<dbReference type="EMBL" id="MU860072">
    <property type="protein sequence ID" value="KAK4239127.1"/>
    <property type="molecule type" value="Genomic_DNA"/>
</dbReference>
<dbReference type="Pfam" id="PF03966">
    <property type="entry name" value="Trm112p"/>
    <property type="match status" value="1"/>
</dbReference>
<evidence type="ECO:0000313" key="15">
    <source>
        <dbReference type="EMBL" id="KAK4239127.1"/>
    </source>
</evidence>
<proteinExistence type="inferred from homology"/>
<keyword evidence="12" id="KW-0812">Transmembrane</keyword>
<evidence type="ECO:0000256" key="7">
    <source>
        <dbReference type="ARBA" id="ARBA00023110"/>
    </source>
</evidence>
<organism evidence="15 16">
    <name type="scientific">Achaetomium macrosporum</name>
    <dbReference type="NCBI Taxonomy" id="79813"/>
    <lineage>
        <taxon>Eukaryota</taxon>
        <taxon>Fungi</taxon>
        <taxon>Dikarya</taxon>
        <taxon>Ascomycota</taxon>
        <taxon>Pezizomycotina</taxon>
        <taxon>Sordariomycetes</taxon>
        <taxon>Sordariomycetidae</taxon>
        <taxon>Sordariales</taxon>
        <taxon>Chaetomiaceae</taxon>
        <taxon>Achaetomium</taxon>
    </lineage>
</organism>
<dbReference type="AlphaFoldDB" id="A0AAN7CD48"/>
<dbReference type="Gene3D" id="2.20.25.10">
    <property type="match status" value="1"/>
</dbReference>
<feature type="transmembrane region" description="Helical" evidence="12">
    <location>
        <begin position="218"/>
        <end position="238"/>
    </location>
</feature>
<dbReference type="Gene3D" id="2.40.100.10">
    <property type="entry name" value="Cyclophilin-like"/>
    <property type="match status" value="1"/>
</dbReference>
<dbReference type="GO" id="GO:0006457">
    <property type="term" value="P:protein folding"/>
    <property type="evidence" value="ECO:0007669"/>
    <property type="project" value="InterPro"/>
</dbReference>